<reference evidence="10 11" key="1">
    <citation type="journal article" date="2011" name="Proc. Natl. Acad. Sci. U.S.A.">
        <title>Niche of harmful alga Aureococcus anophagefferens revealed through ecogenomics.</title>
        <authorList>
            <person name="Gobler C.J."/>
            <person name="Berry D.L."/>
            <person name="Dyhrman S.T."/>
            <person name="Wilhelm S.W."/>
            <person name="Salamov A."/>
            <person name="Lobanov A.V."/>
            <person name="Zhang Y."/>
            <person name="Collier J.L."/>
            <person name="Wurch L.L."/>
            <person name="Kustka A.B."/>
            <person name="Dill B.D."/>
            <person name="Shah M."/>
            <person name="VerBerkmoes N.C."/>
            <person name="Kuo A."/>
            <person name="Terry A."/>
            <person name="Pangilinan J."/>
            <person name="Lindquist E.A."/>
            <person name="Lucas S."/>
            <person name="Paulsen I.T."/>
            <person name="Hattenrath-Lehmann T.K."/>
            <person name="Talmage S.C."/>
            <person name="Walker E.A."/>
            <person name="Koch F."/>
            <person name="Burson A.M."/>
            <person name="Marcoval M.A."/>
            <person name="Tang Y.Z."/>
            <person name="Lecleir G.R."/>
            <person name="Coyne K.J."/>
            <person name="Berg G.M."/>
            <person name="Bertrand E.M."/>
            <person name="Saito M.A."/>
            <person name="Gladyshev V.N."/>
            <person name="Grigoriev I.V."/>
        </authorList>
    </citation>
    <scope>NUCLEOTIDE SEQUENCE [LARGE SCALE GENOMIC DNA]</scope>
    <source>
        <strain evidence="11">CCMP 1984</strain>
    </source>
</reference>
<dbReference type="CDD" id="cd02439">
    <property type="entry name" value="DMB-PRT_CobT"/>
    <property type="match status" value="1"/>
</dbReference>
<dbReference type="Gene3D" id="3.40.50.10210">
    <property type="match status" value="1"/>
</dbReference>
<comment type="pathway">
    <text evidence="1">Nucleoside biosynthesis; alpha-ribazole biosynthesis; alpha-ribazole from 5,6-dimethylbenzimidazole: step 1/2.</text>
</comment>
<evidence type="ECO:0000256" key="7">
    <source>
        <dbReference type="ARBA" id="ARBA00022679"/>
    </source>
</evidence>
<comment type="catalytic activity">
    <reaction evidence="9">
        <text>5,6-dimethylbenzimidazole + nicotinate beta-D-ribonucleotide = alpha-ribazole 5'-phosphate + nicotinate + H(+)</text>
        <dbReference type="Rhea" id="RHEA:11196"/>
        <dbReference type="ChEBI" id="CHEBI:15378"/>
        <dbReference type="ChEBI" id="CHEBI:15890"/>
        <dbReference type="ChEBI" id="CHEBI:32544"/>
        <dbReference type="ChEBI" id="CHEBI:57502"/>
        <dbReference type="ChEBI" id="CHEBI:57918"/>
        <dbReference type="EC" id="2.4.2.21"/>
    </reaction>
</comment>
<dbReference type="PANTHER" id="PTHR43463">
    <property type="entry name" value="NICOTINATE-NUCLEOTIDE--DIMETHYLBENZIMIDAZOLE PHOSPHORIBOSYLTRANSFERASE"/>
    <property type="match status" value="1"/>
</dbReference>
<evidence type="ECO:0000256" key="5">
    <source>
        <dbReference type="ARBA" id="ARBA00022573"/>
    </source>
</evidence>
<dbReference type="InParanoid" id="F0XYM3"/>
<dbReference type="eggNOG" id="ENOG502S2KZ">
    <property type="taxonomic scope" value="Eukaryota"/>
</dbReference>
<proteinExistence type="inferred from homology"/>
<evidence type="ECO:0000256" key="3">
    <source>
        <dbReference type="ARBA" id="ARBA00011991"/>
    </source>
</evidence>
<dbReference type="EMBL" id="GL833121">
    <property type="protein sequence ID" value="EGB12150.1"/>
    <property type="molecule type" value="Genomic_DNA"/>
</dbReference>
<dbReference type="UniPathway" id="UPA00061">
    <property type="reaction ID" value="UER00516"/>
</dbReference>
<dbReference type="GeneID" id="20222639"/>
<evidence type="ECO:0000256" key="4">
    <source>
        <dbReference type="ARBA" id="ARBA00015486"/>
    </source>
</evidence>
<dbReference type="InterPro" id="IPR003200">
    <property type="entry name" value="Nict_dMeBzImd_PRibTrfase"/>
</dbReference>
<keyword evidence="5" id="KW-0169">Cobalamin biosynthesis</keyword>
<evidence type="ECO:0000256" key="9">
    <source>
        <dbReference type="ARBA" id="ARBA00047340"/>
    </source>
</evidence>
<accession>F0XYM3</accession>
<evidence type="ECO:0000256" key="1">
    <source>
        <dbReference type="ARBA" id="ARBA00005049"/>
    </source>
</evidence>
<name>F0XYM3_AURAN</name>
<keyword evidence="11" id="KW-1185">Reference proteome</keyword>
<gene>
    <name evidence="10" type="primary">CobT</name>
    <name evidence="10" type="ORF">AURANDRAFT_58669</name>
</gene>
<comment type="similarity">
    <text evidence="2">Belongs to the CobT family.</text>
</comment>
<dbReference type="InterPro" id="IPR023195">
    <property type="entry name" value="Nict_dMeBzImd_PRibTrfase_N"/>
</dbReference>
<dbReference type="InterPro" id="IPR036087">
    <property type="entry name" value="Nict_dMeBzImd_PRibTrfase_sf"/>
</dbReference>
<evidence type="ECO:0000256" key="2">
    <source>
        <dbReference type="ARBA" id="ARBA00007110"/>
    </source>
</evidence>
<dbReference type="SUPFAM" id="SSF52733">
    <property type="entry name" value="Nicotinate mononucleotide:5,6-dimethylbenzimidazole phosphoribosyltransferase (CobT)"/>
    <property type="match status" value="1"/>
</dbReference>
<dbReference type="Gene3D" id="1.10.1610.10">
    <property type="match status" value="1"/>
</dbReference>
<dbReference type="EC" id="2.4.2.21" evidence="3"/>
<evidence type="ECO:0000256" key="6">
    <source>
        <dbReference type="ARBA" id="ARBA00022676"/>
    </source>
</evidence>
<dbReference type="Pfam" id="PF02277">
    <property type="entry name" value="DBI_PRT"/>
    <property type="match status" value="1"/>
</dbReference>
<dbReference type="GO" id="GO:0008939">
    <property type="term" value="F:nicotinate-nucleotide-dimethylbenzimidazole phosphoribosyltransferase activity"/>
    <property type="evidence" value="ECO:0007669"/>
    <property type="project" value="UniProtKB-EC"/>
</dbReference>
<evidence type="ECO:0000313" key="11">
    <source>
        <dbReference type="Proteomes" id="UP000002729"/>
    </source>
</evidence>
<sequence length="354" mass="35109">MSAYDGDAAHWRRAATERLAALAKPPGSLGVLEDWAITLCVAQRTLAPTAEPATVVVFAGDHGAKLADESLSPYPASATQAVFRALAAGVSCTATLARAANAQLVVVDVGVAGDLSRVEGVGDVVVEHRKVARGTADFRSGDAMDDDALAAALRAGGDALTAAAARGAVCVAVGEVGIGNTTAAAALLAALTGEDAAVCCGRGTGLDDQGLAHKVDTVRRALAFHGAGLAPREALRRLGGFEIAAMVGAYAAARAAGVVTLVDGSISAVAALCARKMFPESRDRMLFAAALAEEPGAAAGGAILARELAAKPALDMALRLGEASGAVLALPLARSAAALLGAGTLAEAMALSDA</sequence>
<evidence type="ECO:0000313" key="10">
    <source>
        <dbReference type="EMBL" id="EGB12150.1"/>
    </source>
</evidence>
<dbReference type="PANTHER" id="PTHR43463:SF1">
    <property type="entry name" value="NICOTINATE-NUCLEOTIDE--DIMETHYLBENZIMIDAZOLE PHOSPHORIBOSYLTRANSFERASE"/>
    <property type="match status" value="1"/>
</dbReference>
<dbReference type="RefSeq" id="XP_009033231.1">
    <property type="nucleotide sequence ID" value="XM_009034983.1"/>
</dbReference>
<dbReference type="OMA" id="AWMRKCA"/>
<organism evidence="11">
    <name type="scientific">Aureococcus anophagefferens</name>
    <name type="common">Harmful bloom alga</name>
    <dbReference type="NCBI Taxonomy" id="44056"/>
    <lineage>
        <taxon>Eukaryota</taxon>
        <taxon>Sar</taxon>
        <taxon>Stramenopiles</taxon>
        <taxon>Ochrophyta</taxon>
        <taxon>Pelagophyceae</taxon>
        <taxon>Pelagomonadales</taxon>
        <taxon>Pelagomonadaceae</taxon>
        <taxon>Aureococcus</taxon>
    </lineage>
</organism>
<dbReference type="OrthoDB" id="2157177at2759"/>
<protein>
    <recommendedName>
        <fullName evidence="4">Nicotinate-nucleotide--dimethylbenzimidazole phosphoribosyltransferase</fullName>
        <ecNumber evidence="3">2.4.2.21</ecNumber>
    </recommendedName>
    <alternativeName>
        <fullName evidence="8">N(1)-alpha-phosphoribosyltransferase</fullName>
    </alternativeName>
</protein>
<keyword evidence="7" id="KW-0808">Transferase</keyword>
<dbReference type="Proteomes" id="UP000002729">
    <property type="component" value="Unassembled WGS sequence"/>
</dbReference>
<dbReference type="AlphaFoldDB" id="F0XYM3"/>
<dbReference type="KEGG" id="aaf:AURANDRAFT_58669"/>
<evidence type="ECO:0000256" key="8">
    <source>
        <dbReference type="ARBA" id="ARBA00030686"/>
    </source>
</evidence>
<keyword evidence="6" id="KW-0328">Glycosyltransferase</keyword>